<dbReference type="AlphaFoldDB" id="A0A655PG87"/>
<reference evidence="1 2" key="1">
    <citation type="submission" date="2015-07" db="EMBL/GenBank/DDBJ databases">
        <authorList>
            <consortium name="Pathogen Informatics"/>
        </authorList>
    </citation>
    <scope>NUCLEOTIDE SEQUENCE [LARGE SCALE GENOMIC DNA]</scope>
    <source>
        <strain evidence="1 2">A51</strain>
    </source>
</reference>
<dbReference type="EMBL" id="CWOW01000003">
    <property type="protein sequence ID" value="CSA10196.1"/>
    <property type="molecule type" value="Genomic_DNA"/>
</dbReference>
<gene>
    <name evidence="1" type="ORF">ERS013165_00770</name>
</gene>
<name>A0A655PG87_VIBCL</name>
<protein>
    <submittedName>
        <fullName evidence="1">Uncharacterized protein</fullName>
    </submittedName>
</protein>
<accession>A0A655PG87</accession>
<dbReference type="Proteomes" id="UP000044806">
    <property type="component" value="Unassembled WGS sequence"/>
</dbReference>
<evidence type="ECO:0000313" key="2">
    <source>
        <dbReference type="Proteomes" id="UP000044806"/>
    </source>
</evidence>
<proteinExistence type="predicted"/>
<sequence length="73" mass="8401">MHYCAFVLSRLLPARNIRIVIQCGDNHLIAHSPITADRTAKLESQRRHVCPKDNRLWVGGIEQRLQMLTSTLH</sequence>
<evidence type="ECO:0000313" key="1">
    <source>
        <dbReference type="EMBL" id="CSA10196.1"/>
    </source>
</evidence>
<organism evidence="1 2">
    <name type="scientific">Vibrio cholerae</name>
    <dbReference type="NCBI Taxonomy" id="666"/>
    <lineage>
        <taxon>Bacteria</taxon>
        <taxon>Pseudomonadati</taxon>
        <taxon>Pseudomonadota</taxon>
        <taxon>Gammaproteobacteria</taxon>
        <taxon>Vibrionales</taxon>
        <taxon>Vibrionaceae</taxon>
        <taxon>Vibrio</taxon>
    </lineage>
</organism>